<dbReference type="PANTHER" id="PTHR48287">
    <property type="entry name" value="ARM REPEAT SUPERFAMILY PROTEIN"/>
    <property type="match status" value="1"/>
</dbReference>
<gene>
    <name evidence="2" type="ORF">NECAME_12191</name>
</gene>
<feature type="domain" description="RRP12 HEAT" evidence="1">
    <location>
        <begin position="17"/>
        <end position="108"/>
    </location>
</feature>
<dbReference type="AlphaFoldDB" id="W2T379"/>
<dbReference type="KEGG" id="nai:NECAME_12191"/>
<dbReference type="EMBL" id="KI660279">
    <property type="protein sequence ID" value="ETN75691.1"/>
    <property type="molecule type" value="Genomic_DNA"/>
</dbReference>
<sequence length="110" mass="12002">MRSQMRLFEAAGAGIIGDEFNQALKTLALLRESDDCFCKQEVDFTVGCAVRHVGAPAVLSVIPLGIDPAAAVLNTEFTRSWLIPVLRVNLHNAPLAFFFSNILPVAVKIY</sequence>
<dbReference type="InterPro" id="IPR052087">
    <property type="entry name" value="RRP12"/>
</dbReference>
<organism evidence="2 3">
    <name type="scientific">Necator americanus</name>
    <name type="common">Human hookworm</name>
    <dbReference type="NCBI Taxonomy" id="51031"/>
    <lineage>
        <taxon>Eukaryota</taxon>
        <taxon>Metazoa</taxon>
        <taxon>Ecdysozoa</taxon>
        <taxon>Nematoda</taxon>
        <taxon>Chromadorea</taxon>
        <taxon>Rhabditida</taxon>
        <taxon>Rhabditina</taxon>
        <taxon>Rhabditomorpha</taxon>
        <taxon>Strongyloidea</taxon>
        <taxon>Ancylostomatidae</taxon>
        <taxon>Bunostominae</taxon>
        <taxon>Necator</taxon>
    </lineage>
</organism>
<dbReference type="GO" id="GO:0005634">
    <property type="term" value="C:nucleus"/>
    <property type="evidence" value="ECO:0007669"/>
    <property type="project" value="UniProtKB-SubCell"/>
</dbReference>
<reference evidence="3" key="1">
    <citation type="journal article" date="2014" name="Nat. Genet.">
        <title>Genome of the human hookworm Necator americanus.</title>
        <authorList>
            <person name="Tang Y.T."/>
            <person name="Gao X."/>
            <person name="Rosa B.A."/>
            <person name="Abubucker S."/>
            <person name="Hallsworth-Pepin K."/>
            <person name="Martin J."/>
            <person name="Tyagi R."/>
            <person name="Heizer E."/>
            <person name="Zhang X."/>
            <person name="Bhonagiri-Palsikar V."/>
            <person name="Minx P."/>
            <person name="Warren W.C."/>
            <person name="Wang Q."/>
            <person name="Zhan B."/>
            <person name="Hotez P.J."/>
            <person name="Sternberg P.W."/>
            <person name="Dougall A."/>
            <person name="Gaze S.T."/>
            <person name="Mulvenna J."/>
            <person name="Sotillo J."/>
            <person name="Ranganathan S."/>
            <person name="Rabelo E.M."/>
            <person name="Wilson R.K."/>
            <person name="Felgner P.L."/>
            <person name="Bethony J."/>
            <person name="Hawdon J.M."/>
            <person name="Gasser R.B."/>
            <person name="Loukas A."/>
            <person name="Mitreva M."/>
        </authorList>
    </citation>
    <scope>NUCLEOTIDE SEQUENCE [LARGE SCALE GENOMIC DNA]</scope>
</reference>
<feature type="non-terminal residue" evidence="2">
    <location>
        <position position="110"/>
    </location>
</feature>
<dbReference type="Pfam" id="PF08161">
    <property type="entry name" value="RRP12_HEAT"/>
    <property type="match status" value="1"/>
</dbReference>
<dbReference type="Proteomes" id="UP000053676">
    <property type="component" value="Unassembled WGS sequence"/>
</dbReference>
<evidence type="ECO:0000313" key="3">
    <source>
        <dbReference type="Proteomes" id="UP000053676"/>
    </source>
</evidence>
<dbReference type="PANTHER" id="PTHR48287:SF1">
    <property type="entry name" value="ARM REPEAT SUPERFAMILY PROTEIN"/>
    <property type="match status" value="1"/>
</dbReference>
<dbReference type="STRING" id="51031.W2T379"/>
<keyword evidence="3" id="KW-1185">Reference proteome</keyword>
<proteinExistence type="predicted"/>
<dbReference type="InterPro" id="IPR012978">
    <property type="entry name" value="HEAT_RRP12"/>
</dbReference>
<name>W2T379_NECAM</name>
<evidence type="ECO:0000259" key="1">
    <source>
        <dbReference type="Pfam" id="PF08161"/>
    </source>
</evidence>
<accession>W2T379</accession>
<protein>
    <recommendedName>
        <fullName evidence="1">RRP12 HEAT domain-containing protein</fullName>
    </recommendedName>
</protein>
<evidence type="ECO:0000313" key="2">
    <source>
        <dbReference type="EMBL" id="ETN75691.1"/>
    </source>
</evidence>
<dbReference type="OrthoDB" id="2192888at2759"/>